<dbReference type="PROSITE" id="PS50268">
    <property type="entry name" value="CADHERIN_2"/>
    <property type="match status" value="1"/>
</dbReference>
<sequence length="573" mass="57390">MTSSATASVEEEQTSAIDVNATDDSDSEGSGLTYSLTGGADQALFSIDADTGVVTFNAAPDFENPGDAGGNNVYDIQVAATDSGGLTDVQDIAITVTDVVENVDPVAQNQSYSTFGNTVLEVAGADIPGNEVASVTSATSLLTGATDANGDTLSVLEETKTTTEGGSVTINADGSFFYTPEAGDASVADTFTFTVLDGNGGSSTATATINVSSDRIWYVDDDAAAGGDGTSGNPFNSLVPINTGGSSDGLDGAGDTIYVLDGSYGSGITLENGQSLLGQTTDLVVGGTTLISGSNANRPTITGDIGLASSNTVQGIDVDGDITGSNVGSLTLEDVVFSNNGSNLAITNNTAGATLNILNNTLTPVNPTGTNLTRFLIDNNANNAIVNITGNTIDRGTSSGADVLRLENSGDGVTATISNNDIDADTGTLGAGSGIEVINFAGVLDVLVDNNTVDGTGNFHILIDSENNGTINATVTNNSVPSAIAPSIANNASLALNAEDNATLNISVTGNNMQSDNGTTGTGNLPFEADIFFIDSGANAVVNVAQALADISGLNNGDSVGQFGNNVNFGVSF</sequence>
<dbReference type="InterPro" id="IPR011050">
    <property type="entry name" value="Pectin_lyase_fold/virulence"/>
</dbReference>
<organism evidence="3 4">
    <name type="scientific">Adonisia turfae CCMR0082</name>
    <dbReference type="NCBI Taxonomy" id="2304604"/>
    <lineage>
        <taxon>Bacteria</taxon>
        <taxon>Bacillati</taxon>
        <taxon>Cyanobacteriota</taxon>
        <taxon>Adonisia</taxon>
        <taxon>Adonisia turfae</taxon>
    </lineage>
</organism>
<dbReference type="InterPro" id="IPR041690">
    <property type="entry name" value="Cadherin_5"/>
</dbReference>
<comment type="caution">
    <text evidence="3">The sequence shown here is derived from an EMBL/GenBank/DDBJ whole genome shotgun (WGS) entry which is preliminary data.</text>
</comment>
<evidence type="ECO:0000256" key="1">
    <source>
        <dbReference type="SAM" id="MobiDB-lite"/>
    </source>
</evidence>
<dbReference type="Gene3D" id="2.160.20.10">
    <property type="entry name" value="Single-stranded right-handed beta-helix, Pectin lyase-like"/>
    <property type="match status" value="1"/>
</dbReference>
<protein>
    <submittedName>
        <fullName evidence="3">Cadherin repeat domain-containing protein</fullName>
    </submittedName>
</protein>
<dbReference type="SMART" id="SM00112">
    <property type="entry name" value="CA"/>
    <property type="match status" value="1"/>
</dbReference>
<dbReference type="Gene3D" id="2.60.40.60">
    <property type="entry name" value="Cadherins"/>
    <property type="match status" value="1"/>
</dbReference>
<evidence type="ECO:0000259" key="2">
    <source>
        <dbReference type="PROSITE" id="PS50268"/>
    </source>
</evidence>
<dbReference type="Pfam" id="PF17892">
    <property type="entry name" value="Cadherin_5"/>
    <property type="match status" value="1"/>
</dbReference>
<dbReference type="GO" id="GO:0005509">
    <property type="term" value="F:calcium ion binding"/>
    <property type="evidence" value="ECO:0007669"/>
    <property type="project" value="InterPro"/>
</dbReference>
<evidence type="ECO:0000313" key="3">
    <source>
        <dbReference type="EMBL" id="NEZ65803.1"/>
    </source>
</evidence>
<dbReference type="InterPro" id="IPR002126">
    <property type="entry name" value="Cadherin-like_dom"/>
</dbReference>
<dbReference type="AlphaFoldDB" id="A0A6M0SCL5"/>
<dbReference type="GO" id="GO:0007156">
    <property type="term" value="P:homophilic cell adhesion via plasma membrane adhesion molecules"/>
    <property type="evidence" value="ECO:0007669"/>
    <property type="project" value="InterPro"/>
</dbReference>
<dbReference type="InterPro" id="IPR012334">
    <property type="entry name" value="Pectin_lyas_fold"/>
</dbReference>
<name>A0A6M0SCL5_9CYAN</name>
<dbReference type="SUPFAM" id="SSF51126">
    <property type="entry name" value="Pectin lyase-like"/>
    <property type="match status" value="1"/>
</dbReference>
<feature type="domain" description="Cadherin" evidence="2">
    <location>
        <begin position="1"/>
        <end position="107"/>
    </location>
</feature>
<dbReference type="CDD" id="cd11304">
    <property type="entry name" value="Cadherin_repeat"/>
    <property type="match status" value="1"/>
</dbReference>
<dbReference type="Proteomes" id="UP000473574">
    <property type="component" value="Unassembled WGS sequence"/>
</dbReference>
<feature type="region of interest" description="Disordered" evidence="1">
    <location>
        <begin position="1"/>
        <end position="33"/>
    </location>
</feature>
<accession>A0A6M0SCL5</accession>
<dbReference type="InterPro" id="IPR015919">
    <property type="entry name" value="Cadherin-like_sf"/>
</dbReference>
<dbReference type="GO" id="GO:0016020">
    <property type="term" value="C:membrane"/>
    <property type="evidence" value="ECO:0007669"/>
    <property type="project" value="InterPro"/>
</dbReference>
<dbReference type="SUPFAM" id="SSF49313">
    <property type="entry name" value="Cadherin-like"/>
    <property type="match status" value="1"/>
</dbReference>
<dbReference type="EMBL" id="QZCE01000002">
    <property type="protein sequence ID" value="NEZ65803.1"/>
    <property type="molecule type" value="Genomic_DNA"/>
</dbReference>
<evidence type="ECO:0000313" key="4">
    <source>
        <dbReference type="Proteomes" id="UP000473574"/>
    </source>
</evidence>
<reference evidence="3 4" key="1">
    <citation type="journal article" date="2020" name="Microb. Ecol.">
        <title>Ecogenomics of the Marine Benthic Filamentous Cyanobacterium Adonisia.</title>
        <authorList>
            <person name="Walter J.M."/>
            <person name="Coutinho F.H."/>
            <person name="Leomil L."/>
            <person name="Hargreaves P.I."/>
            <person name="Campeao M.E."/>
            <person name="Vieira V.V."/>
            <person name="Silva B.S."/>
            <person name="Fistarol G.O."/>
            <person name="Salomon P.S."/>
            <person name="Sawabe T."/>
            <person name="Mino S."/>
            <person name="Hosokawa M."/>
            <person name="Miyashita H."/>
            <person name="Maruyama F."/>
            <person name="van Verk M.C."/>
            <person name="Dutilh B.E."/>
            <person name="Thompson C.C."/>
            <person name="Thompson F.L."/>
        </authorList>
    </citation>
    <scope>NUCLEOTIDE SEQUENCE [LARGE SCALE GENOMIC DNA]</scope>
    <source>
        <strain evidence="3 4">CCMR0082</strain>
    </source>
</reference>
<dbReference type="Pfam" id="PF00028">
    <property type="entry name" value="Cadherin"/>
    <property type="match status" value="1"/>
</dbReference>
<gene>
    <name evidence="3" type="ORF">D0962_24105</name>
</gene>
<proteinExistence type="predicted"/>